<dbReference type="EnsemblMetazoa" id="XM_020006561.1">
    <property type="protein sequence ID" value="XP_019862120.1"/>
    <property type="gene ID" value="LOC109590673"/>
</dbReference>
<gene>
    <name evidence="3" type="primary">109590673</name>
</gene>
<dbReference type="Gene3D" id="3.80.10.10">
    <property type="entry name" value="Ribonuclease Inhibitor"/>
    <property type="match status" value="1"/>
</dbReference>
<proteinExistence type="predicted"/>
<dbReference type="PANTHER" id="PTHR18849">
    <property type="entry name" value="LEUCINE RICH REPEAT PROTEIN"/>
    <property type="match status" value="1"/>
</dbReference>
<dbReference type="OrthoDB" id="10250990at2759"/>
<evidence type="ECO:0000313" key="3">
    <source>
        <dbReference type="EnsemblMetazoa" id="Aqu2.1.07455_001"/>
    </source>
</evidence>
<keyword evidence="4" id="KW-1185">Reference proteome</keyword>
<dbReference type="eggNOG" id="KOG0531">
    <property type="taxonomic scope" value="Eukaryota"/>
</dbReference>
<dbReference type="InParanoid" id="A0A1X7SZE5"/>
<reference evidence="3" key="2">
    <citation type="submission" date="2017-05" db="UniProtKB">
        <authorList>
            <consortium name="EnsemblMetazoa"/>
        </authorList>
    </citation>
    <scope>IDENTIFICATION</scope>
</reference>
<dbReference type="InterPro" id="IPR001611">
    <property type="entry name" value="Leu-rich_rpt"/>
</dbReference>
<dbReference type="InterPro" id="IPR032675">
    <property type="entry name" value="LRR_dom_sf"/>
</dbReference>
<dbReference type="PANTHER" id="PTHR18849:SF0">
    <property type="entry name" value="CILIA- AND FLAGELLA-ASSOCIATED PROTEIN 410-RELATED"/>
    <property type="match status" value="1"/>
</dbReference>
<evidence type="ECO:0000313" key="4">
    <source>
        <dbReference type="Proteomes" id="UP000007879"/>
    </source>
</evidence>
<dbReference type="Proteomes" id="UP000007879">
    <property type="component" value="Unassembled WGS sequence"/>
</dbReference>
<evidence type="ECO:0000256" key="1">
    <source>
        <dbReference type="ARBA" id="ARBA00022614"/>
    </source>
</evidence>
<dbReference type="SUPFAM" id="SSF52058">
    <property type="entry name" value="L domain-like"/>
    <property type="match status" value="1"/>
</dbReference>
<name>A0A1X7SZE5_AMPQE</name>
<keyword evidence="2" id="KW-0677">Repeat</keyword>
<keyword evidence="1" id="KW-0433">Leucine-rich repeat</keyword>
<dbReference type="STRING" id="400682.A0A1X7SZE5"/>
<organism evidence="3">
    <name type="scientific">Amphimedon queenslandica</name>
    <name type="common">Sponge</name>
    <dbReference type="NCBI Taxonomy" id="400682"/>
    <lineage>
        <taxon>Eukaryota</taxon>
        <taxon>Metazoa</taxon>
        <taxon>Porifera</taxon>
        <taxon>Demospongiae</taxon>
        <taxon>Heteroscleromorpha</taxon>
        <taxon>Haplosclerida</taxon>
        <taxon>Niphatidae</taxon>
        <taxon>Amphimedon</taxon>
    </lineage>
</organism>
<dbReference type="AlphaFoldDB" id="A0A1X7SZE5"/>
<dbReference type="SMART" id="SM00365">
    <property type="entry name" value="LRR_SD22"/>
    <property type="match status" value="3"/>
</dbReference>
<evidence type="ECO:0008006" key="5">
    <source>
        <dbReference type="Google" id="ProtNLM"/>
    </source>
</evidence>
<sequence>MARITEELIRRRSEHNNLEITTLEEISLHQQDIEKIEHLDKWCRNLKILYLQSNLIPKIENVGRLKYLEYLNLALNNITKVENLSGCESLQKLDFTVNFIGDLLSVESLKVNEHLKEM</sequence>
<dbReference type="KEGG" id="aqu:109590673"/>
<evidence type="ECO:0000256" key="2">
    <source>
        <dbReference type="ARBA" id="ARBA00022737"/>
    </source>
</evidence>
<dbReference type="EnsemblMetazoa" id="Aqu2.1.07455_001">
    <property type="protein sequence ID" value="Aqu2.1.07455_001"/>
    <property type="gene ID" value="Aqu2.1.07455"/>
</dbReference>
<dbReference type="OMA" id="WCKHLRI"/>
<dbReference type="GO" id="GO:0005737">
    <property type="term" value="C:cytoplasm"/>
    <property type="evidence" value="ECO:0007669"/>
    <property type="project" value="TreeGrafter"/>
</dbReference>
<reference evidence="4" key="1">
    <citation type="journal article" date="2010" name="Nature">
        <title>The Amphimedon queenslandica genome and the evolution of animal complexity.</title>
        <authorList>
            <person name="Srivastava M."/>
            <person name="Simakov O."/>
            <person name="Chapman J."/>
            <person name="Fahey B."/>
            <person name="Gauthier M.E."/>
            <person name="Mitros T."/>
            <person name="Richards G.S."/>
            <person name="Conaco C."/>
            <person name="Dacre M."/>
            <person name="Hellsten U."/>
            <person name="Larroux C."/>
            <person name="Putnam N.H."/>
            <person name="Stanke M."/>
            <person name="Adamska M."/>
            <person name="Darling A."/>
            <person name="Degnan S.M."/>
            <person name="Oakley T.H."/>
            <person name="Plachetzki D.C."/>
            <person name="Zhai Y."/>
            <person name="Adamski M."/>
            <person name="Calcino A."/>
            <person name="Cummins S.F."/>
            <person name="Goodstein D.M."/>
            <person name="Harris C."/>
            <person name="Jackson D.J."/>
            <person name="Leys S.P."/>
            <person name="Shu S."/>
            <person name="Woodcroft B.J."/>
            <person name="Vervoort M."/>
            <person name="Kosik K.S."/>
            <person name="Manning G."/>
            <person name="Degnan B.M."/>
            <person name="Rokhsar D.S."/>
        </authorList>
    </citation>
    <scope>NUCLEOTIDE SEQUENCE [LARGE SCALE GENOMIC DNA]</scope>
</reference>
<protein>
    <recommendedName>
        <fullName evidence="5">U2A'/phosphoprotein 32 family A C-terminal domain-containing protein</fullName>
    </recommendedName>
</protein>
<dbReference type="GO" id="GO:0036158">
    <property type="term" value="P:outer dynein arm assembly"/>
    <property type="evidence" value="ECO:0007669"/>
    <property type="project" value="TreeGrafter"/>
</dbReference>
<accession>A0A1X7SZE5</accession>
<dbReference type="PROSITE" id="PS51450">
    <property type="entry name" value="LRR"/>
    <property type="match status" value="2"/>
</dbReference>